<gene>
    <name evidence="2" type="ORF">JKJ07_45610</name>
</gene>
<dbReference type="RefSeq" id="WP_202998340.1">
    <property type="nucleotide sequence ID" value="NZ_JAENHO010000020.1"/>
</dbReference>
<evidence type="ECO:0008006" key="4">
    <source>
        <dbReference type="Google" id="ProtNLM"/>
    </source>
</evidence>
<accession>A0ABS1W4H1</accession>
<evidence type="ECO:0000256" key="1">
    <source>
        <dbReference type="SAM" id="MobiDB-lite"/>
    </source>
</evidence>
<feature type="region of interest" description="Disordered" evidence="1">
    <location>
        <begin position="1"/>
        <end position="21"/>
    </location>
</feature>
<evidence type="ECO:0000313" key="2">
    <source>
        <dbReference type="EMBL" id="MBL7261582.1"/>
    </source>
</evidence>
<protein>
    <recommendedName>
        <fullName evidence="4">Multi-ubiquitin domain-containing protein</fullName>
    </recommendedName>
</protein>
<dbReference type="Proteomes" id="UP000598996">
    <property type="component" value="Unassembled WGS sequence"/>
</dbReference>
<evidence type="ECO:0000313" key="3">
    <source>
        <dbReference type="Proteomes" id="UP000598996"/>
    </source>
</evidence>
<organism evidence="2 3">
    <name type="scientific">Paractinoplanes lichenicola</name>
    <dbReference type="NCBI Taxonomy" id="2802976"/>
    <lineage>
        <taxon>Bacteria</taxon>
        <taxon>Bacillati</taxon>
        <taxon>Actinomycetota</taxon>
        <taxon>Actinomycetes</taxon>
        <taxon>Micromonosporales</taxon>
        <taxon>Micromonosporaceae</taxon>
        <taxon>Paractinoplanes</taxon>
    </lineage>
</organism>
<comment type="caution">
    <text evidence="2">The sequence shown here is derived from an EMBL/GenBank/DDBJ whole genome shotgun (WGS) entry which is preliminary data.</text>
</comment>
<name>A0ABS1W4H1_9ACTN</name>
<reference evidence="2 3" key="1">
    <citation type="submission" date="2021-01" db="EMBL/GenBank/DDBJ databases">
        <title>Actinoplanes sp. nov. LDG1-01 isolated from lichen.</title>
        <authorList>
            <person name="Saeng-In P."/>
            <person name="Phongsopitanun W."/>
            <person name="Kanchanasin P."/>
            <person name="Yuki M."/>
            <person name="Kudo T."/>
            <person name="Ohkuma M."/>
            <person name="Tanasupawat S."/>
        </authorList>
    </citation>
    <scope>NUCLEOTIDE SEQUENCE [LARGE SCALE GENOMIC DNA]</scope>
    <source>
        <strain evidence="2 3">LDG1-01</strain>
    </source>
</reference>
<proteinExistence type="predicted"/>
<sequence length="62" mass="6967">MVLPTQTDADRHGGHDHDRPITLKVDGERITVRVDRITPNEILVRAGIDPASHYLVEVKGRE</sequence>
<feature type="compositionally biased region" description="Basic and acidic residues" evidence="1">
    <location>
        <begin position="8"/>
        <end position="21"/>
    </location>
</feature>
<dbReference type="EMBL" id="JAENHO010000020">
    <property type="protein sequence ID" value="MBL7261582.1"/>
    <property type="molecule type" value="Genomic_DNA"/>
</dbReference>
<keyword evidence="3" id="KW-1185">Reference proteome</keyword>